<reference evidence="3" key="1">
    <citation type="journal article" date="2016" name="Nat. Genet.">
        <title>The genome sequences of Arachis duranensis and Arachis ipaensis, the diploid ancestors of cultivated peanut.</title>
        <authorList>
            <person name="Bertioli D.J."/>
            <person name="Cannon S.B."/>
            <person name="Froenicke L."/>
            <person name="Huang G."/>
            <person name="Farmer A.D."/>
            <person name="Cannon E.K."/>
            <person name="Liu X."/>
            <person name="Gao D."/>
            <person name="Clevenger J."/>
            <person name="Dash S."/>
            <person name="Ren L."/>
            <person name="Moretzsohn M.C."/>
            <person name="Shirasawa K."/>
            <person name="Huang W."/>
            <person name="Vidigal B."/>
            <person name="Abernathy B."/>
            <person name="Chu Y."/>
            <person name="Niederhuth C.E."/>
            <person name="Umale P."/>
            <person name="Araujo A.C."/>
            <person name="Kozik A."/>
            <person name="Kim K.D."/>
            <person name="Burow M.D."/>
            <person name="Varshney R.K."/>
            <person name="Wang X."/>
            <person name="Zhang X."/>
            <person name="Barkley N."/>
            <person name="Guimaraes P.M."/>
            <person name="Isobe S."/>
            <person name="Guo B."/>
            <person name="Liao B."/>
            <person name="Stalker H.T."/>
            <person name="Schmitz R.J."/>
            <person name="Scheffler B.E."/>
            <person name="Leal-Bertioli S.C."/>
            <person name="Xun X."/>
            <person name="Jackson S.A."/>
            <person name="Michelmore R."/>
            <person name="Ozias-Akins P."/>
        </authorList>
    </citation>
    <scope>NUCLEOTIDE SEQUENCE [LARGE SCALE GENOMIC DNA]</scope>
    <source>
        <strain evidence="3">cv. V14167</strain>
    </source>
</reference>
<keyword evidence="2" id="KW-0472">Membrane</keyword>
<evidence type="ECO:0000313" key="4">
    <source>
        <dbReference type="RefSeq" id="XP_015947731.1"/>
    </source>
</evidence>
<keyword evidence="2" id="KW-0812">Transmembrane</keyword>
<evidence type="ECO:0000313" key="3">
    <source>
        <dbReference type="Proteomes" id="UP000515211"/>
    </source>
</evidence>
<keyword evidence="2" id="KW-1133">Transmembrane helix</keyword>
<organism evidence="3 4">
    <name type="scientific">Arachis duranensis</name>
    <name type="common">Wild peanut</name>
    <dbReference type="NCBI Taxonomy" id="130453"/>
    <lineage>
        <taxon>Eukaryota</taxon>
        <taxon>Viridiplantae</taxon>
        <taxon>Streptophyta</taxon>
        <taxon>Embryophyta</taxon>
        <taxon>Tracheophyta</taxon>
        <taxon>Spermatophyta</taxon>
        <taxon>Magnoliopsida</taxon>
        <taxon>eudicotyledons</taxon>
        <taxon>Gunneridae</taxon>
        <taxon>Pentapetalae</taxon>
        <taxon>rosids</taxon>
        <taxon>fabids</taxon>
        <taxon>Fabales</taxon>
        <taxon>Fabaceae</taxon>
        <taxon>Papilionoideae</taxon>
        <taxon>50 kb inversion clade</taxon>
        <taxon>dalbergioids sensu lato</taxon>
        <taxon>Dalbergieae</taxon>
        <taxon>Pterocarpus clade</taxon>
        <taxon>Arachis</taxon>
    </lineage>
</organism>
<accession>A0A6P4C0M9</accession>
<evidence type="ECO:0000256" key="1">
    <source>
        <dbReference type="SAM" id="MobiDB-lite"/>
    </source>
</evidence>
<dbReference type="Proteomes" id="UP000515211">
    <property type="component" value="Chromosome 2"/>
</dbReference>
<reference evidence="4" key="2">
    <citation type="submission" date="2025-08" db="UniProtKB">
        <authorList>
            <consortium name="RefSeq"/>
        </authorList>
    </citation>
    <scope>IDENTIFICATION</scope>
    <source>
        <tissue evidence="4">Whole plant</tissue>
    </source>
</reference>
<dbReference type="KEGG" id="adu:107472724"/>
<evidence type="ECO:0000256" key="2">
    <source>
        <dbReference type="SAM" id="Phobius"/>
    </source>
</evidence>
<dbReference type="GeneID" id="107472724"/>
<protein>
    <submittedName>
        <fullName evidence="4">Uncharacterized protein LOC107472724</fullName>
    </submittedName>
</protein>
<gene>
    <name evidence="4" type="primary">LOC107472724</name>
</gene>
<feature type="compositionally biased region" description="Basic residues" evidence="1">
    <location>
        <begin position="96"/>
        <end position="106"/>
    </location>
</feature>
<feature type="compositionally biased region" description="Basic residues" evidence="1">
    <location>
        <begin position="18"/>
        <end position="32"/>
    </location>
</feature>
<feature type="compositionally biased region" description="Basic and acidic residues" evidence="1">
    <location>
        <begin position="79"/>
        <end position="95"/>
    </location>
</feature>
<feature type="transmembrane region" description="Helical" evidence="2">
    <location>
        <begin position="114"/>
        <end position="132"/>
    </location>
</feature>
<dbReference type="AlphaFoldDB" id="A0A6P4C0M9"/>
<dbReference type="RefSeq" id="XP_015947731.1">
    <property type="nucleotide sequence ID" value="XM_016092245.3"/>
</dbReference>
<proteinExistence type="predicted"/>
<sequence length="134" mass="16378">MVAEKEEDPRGREGCGQSHRHQIRLCRWRPRRQAAAPPLPPLGFWEEELERERENERERTREFAERETSPYTNRGGRRNSPEEKETRHRASSRQERRYRRRKTRRSFQTHRQHYLATVLNFICLCLCIRFEMTA</sequence>
<feature type="compositionally biased region" description="Basic and acidic residues" evidence="1">
    <location>
        <begin position="50"/>
        <end position="68"/>
    </location>
</feature>
<feature type="region of interest" description="Disordered" evidence="1">
    <location>
        <begin position="1"/>
        <end position="106"/>
    </location>
</feature>
<keyword evidence="3" id="KW-1185">Reference proteome</keyword>
<name>A0A6P4C0M9_ARADU</name>